<proteinExistence type="predicted"/>
<evidence type="ECO:0000256" key="1">
    <source>
        <dbReference type="SAM" id="MobiDB-lite"/>
    </source>
</evidence>
<feature type="compositionally biased region" description="Low complexity" evidence="1">
    <location>
        <begin position="398"/>
        <end position="408"/>
    </location>
</feature>
<name>A0A1E5QK45_9CYAN</name>
<feature type="compositionally biased region" description="Pro residues" evidence="1">
    <location>
        <begin position="382"/>
        <end position="397"/>
    </location>
</feature>
<sequence>MGKTFAIAIGINQYQHFQPLNYAQQDAQALWDLWTQRLGIPSNQCFLLTDSAQAINGQSTYPERETLQNWLDYLSGDGPMADSPLQPGDYLWCFFSGYGVSHNGQDYLMPVDGNPENIETTGLSLRWLFTCLQHAPCDRVFVFLDMNRPASIQSGSLLGTHTATLAREMGIPTFLSCQPSEISHETADLRQGIFTQAVLEALRSEQVQTLAELEDYLQKRVPELCDHHLQPIQNPLLVVSPPEKIHQPLVPILGQSTPTSSATVPFPTTLKPAESAIAPKPTAKEPPPQEDSGFWKQLILACFGIAALLVAGVFLTNRTAFTGNPQAPQVATPGATDPGAAPVATDPGAAPVATDPGVTAVVPPVDPGETPPDPEPTAVDPAPSPVPPEASPSPVPVAPATVPTTAPAPARPAAPSPTNQELLGRARTALGSNASDYVRAIAIARQIRPGESMYQQAQIDIDRWSQAILDIAEGRARRGQFAAAISAARLVPTDRPAIHRAAQNAIARWEAQGQQQQANQQILSQANQSIRAGNAESYVQAINTARRIPQGQPQYFEAQQRINQWSRNILQLAYAQVSGGSLENAIRIASLVPENTEAHPEAQSAIAVWRNRQTQR</sequence>
<evidence type="ECO:0008006" key="3">
    <source>
        <dbReference type="Google" id="ProtNLM"/>
    </source>
</evidence>
<dbReference type="STRING" id="1781255.BH720_13155"/>
<feature type="compositionally biased region" description="Low complexity" evidence="1">
    <location>
        <begin position="330"/>
        <end position="358"/>
    </location>
</feature>
<evidence type="ECO:0000313" key="2">
    <source>
        <dbReference type="EMBL" id="OEJ74723.1"/>
    </source>
</evidence>
<dbReference type="AlphaFoldDB" id="A0A1E5QK45"/>
<dbReference type="SUPFAM" id="SSF52129">
    <property type="entry name" value="Caspase-like"/>
    <property type="match status" value="1"/>
</dbReference>
<feature type="region of interest" description="Disordered" evidence="1">
    <location>
        <begin position="326"/>
        <end position="419"/>
    </location>
</feature>
<reference evidence="2" key="1">
    <citation type="submission" date="2016-09" db="EMBL/GenBank/DDBJ databases">
        <title>Draft genome of thermotolerant cyanobacterium Desertifilum sp. strain IPPAS B-1220.</title>
        <authorList>
            <person name="Sinetova M.A."/>
            <person name="Bolakhan K."/>
            <person name="Zayadan B.K."/>
            <person name="Mironov K.S."/>
            <person name="Ustinova V."/>
            <person name="Kupriyanova E.V."/>
            <person name="Sidorov R.A."/>
            <person name="Skrypnik A.N."/>
            <person name="Gogoleva N.E."/>
            <person name="Gogolev Y.V."/>
            <person name="Los D.A."/>
        </authorList>
    </citation>
    <scope>NUCLEOTIDE SEQUENCE [LARGE SCALE GENOMIC DNA]</scope>
    <source>
        <strain evidence="2">IPPAS B-1220</strain>
    </source>
</reference>
<dbReference type="PRINTS" id="PR01217">
    <property type="entry name" value="PRICHEXTENSN"/>
</dbReference>
<gene>
    <name evidence="2" type="ORF">BH720_13155</name>
</gene>
<dbReference type="RefSeq" id="WP_069967671.1">
    <property type="nucleotide sequence ID" value="NZ_CM124774.1"/>
</dbReference>
<feature type="compositionally biased region" description="Pro residues" evidence="1">
    <location>
        <begin position="364"/>
        <end position="375"/>
    </location>
</feature>
<accession>A0A1E5QK45</accession>
<dbReference type="InterPro" id="IPR029030">
    <property type="entry name" value="Caspase-like_dom_sf"/>
</dbReference>
<organism evidence="2">
    <name type="scientific">Desertifilum tharense IPPAS B-1220</name>
    <dbReference type="NCBI Taxonomy" id="1781255"/>
    <lineage>
        <taxon>Bacteria</taxon>
        <taxon>Bacillati</taxon>
        <taxon>Cyanobacteriota</taxon>
        <taxon>Cyanophyceae</taxon>
        <taxon>Desertifilales</taxon>
        <taxon>Desertifilaceae</taxon>
        <taxon>Desertifilum</taxon>
    </lineage>
</organism>
<dbReference type="EMBL" id="MJGC01000062">
    <property type="protein sequence ID" value="OEJ74723.1"/>
    <property type="molecule type" value="Genomic_DNA"/>
</dbReference>
<dbReference type="OrthoDB" id="581349at2"/>
<comment type="caution">
    <text evidence="2">The sequence shown here is derived from an EMBL/GenBank/DDBJ whole genome shotgun (WGS) entry which is preliminary data.</text>
</comment>
<protein>
    <recommendedName>
        <fullName evidence="3">Peptidase C14</fullName>
    </recommendedName>
</protein>
<dbReference type="Gene3D" id="3.40.50.1460">
    <property type="match status" value="1"/>
</dbReference>